<keyword evidence="4" id="KW-1185">Reference proteome</keyword>
<dbReference type="InterPro" id="IPR055420">
    <property type="entry name" value="IgD3_Trs65"/>
</dbReference>
<reference evidence="3" key="1">
    <citation type="journal article" date="2023" name="Mol. Phylogenet. Evol.">
        <title>Genome-scale phylogeny and comparative genomics of the fungal order Sordariales.</title>
        <authorList>
            <person name="Hensen N."/>
            <person name="Bonometti L."/>
            <person name="Westerberg I."/>
            <person name="Brannstrom I.O."/>
            <person name="Guillou S."/>
            <person name="Cros-Aarteil S."/>
            <person name="Calhoun S."/>
            <person name="Haridas S."/>
            <person name="Kuo A."/>
            <person name="Mondo S."/>
            <person name="Pangilinan J."/>
            <person name="Riley R."/>
            <person name="LaButti K."/>
            <person name="Andreopoulos B."/>
            <person name="Lipzen A."/>
            <person name="Chen C."/>
            <person name="Yan M."/>
            <person name="Daum C."/>
            <person name="Ng V."/>
            <person name="Clum A."/>
            <person name="Steindorff A."/>
            <person name="Ohm R.A."/>
            <person name="Martin F."/>
            <person name="Silar P."/>
            <person name="Natvig D.O."/>
            <person name="Lalanne C."/>
            <person name="Gautier V."/>
            <person name="Ament-Velasquez S.L."/>
            <person name="Kruys A."/>
            <person name="Hutchinson M.I."/>
            <person name="Powell A.J."/>
            <person name="Barry K."/>
            <person name="Miller A.N."/>
            <person name="Grigoriev I.V."/>
            <person name="Debuchy R."/>
            <person name="Gladieux P."/>
            <person name="Hiltunen Thoren M."/>
            <person name="Johannesson H."/>
        </authorList>
    </citation>
    <scope>NUCLEOTIDE SEQUENCE</scope>
    <source>
        <strain evidence="3">CBS 118394</strain>
    </source>
</reference>
<protein>
    <submittedName>
        <fullName evidence="3">TRAPP trafficking subunit Trs65-domain-containing protein</fullName>
    </submittedName>
</protein>
<dbReference type="AlphaFoldDB" id="A0AAE0MFV8"/>
<evidence type="ECO:0000313" key="3">
    <source>
        <dbReference type="EMBL" id="KAK3330198.1"/>
    </source>
</evidence>
<sequence>MASPRDREDAGDGQREFLEGSYFSYLVPFATDFKPATALRPSQNPRKGKFDSVEHRHLLFFDETVDVYLVLRTPRTDDKTLRSYLRRLTIALEAQIVNAQSADRGSPPSSETIYKGAVEDPGSAIIAADETEGDETEDDEDTYVYAVWKLSVFLPRPRIRLQAPSVIFSATASLGPADPTQSSGLNGGGGYMQSGAPAGLNLLEAFAQDPMLDGVKPQLSALRVSRVAPVTQSKDLPRPIRGVQSLKLKIFPIVHTRVRFARPNTTPPSPALIALLEVDFTPFFDSEATLNKLTLNVTDGIVEDLNTQEGMDLPLSCVAHDHLTFLYRLAPQQLDIVSKNPTRDLDITIDVTVLVRTTDDEQPNICTPHLAMSWTTNIDFTLPVNPGFGQPITQPIQRAHRPSQLSIGGGADAQSLVSPSVSRPDALPSLEAATARPIETAIPDFGITMTFSGPDAPVYAGEEFVWTIFVVNRSSPAGSNINPAKPPPPASRKLALHAIPRRRRNELRVMRPPSSTTNAGPGEGGKRDPLVADAVIDENVVHAMQRSSVVDDTELVCLSADVRIGPLAPDACAVAELRFLALREGVVGVEAVRIVDLGTQEHVDVRELPVVVVQSR</sequence>
<organism evidence="3 4">
    <name type="scientific">Apodospora peruviana</name>
    <dbReference type="NCBI Taxonomy" id="516989"/>
    <lineage>
        <taxon>Eukaryota</taxon>
        <taxon>Fungi</taxon>
        <taxon>Dikarya</taxon>
        <taxon>Ascomycota</taxon>
        <taxon>Pezizomycotina</taxon>
        <taxon>Sordariomycetes</taxon>
        <taxon>Sordariomycetidae</taxon>
        <taxon>Sordariales</taxon>
        <taxon>Lasiosphaeriaceae</taxon>
        <taxon>Apodospora</taxon>
    </lineage>
</organism>
<dbReference type="PANTHER" id="PTHR28159">
    <property type="entry name" value="TRAFFICKING PROTEIN PARTICLE COMPLEX II-SPECIFIC SUBUNIT 65"/>
    <property type="match status" value="1"/>
</dbReference>
<dbReference type="EMBL" id="JAUEDM010000001">
    <property type="protein sequence ID" value="KAK3330198.1"/>
    <property type="molecule type" value="Genomic_DNA"/>
</dbReference>
<feature type="region of interest" description="Disordered" evidence="1">
    <location>
        <begin position="399"/>
        <end position="422"/>
    </location>
</feature>
<dbReference type="InterPro" id="IPR024662">
    <property type="entry name" value="Trs65"/>
</dbReference>
<gene>
    <name evidence="3" type="ORF">B0H66DRAFT_50145</name>
</gene>
<dbReference type="Pfam" id="PF12735">
    <property type="entry name" value="IgD3_Trs65"/>
    <property type="match status" value="1"/>
</dbReference>
<accession>A0AAE0MFV8</accession>
<dbReference type="GO" id="GO:0006891">
    <property type="term" value="P:intra-Golgi vesicle-mediated transport"/>
    <property type="evidence" value="ECO:0007669"/>
    <property type="project" value="InterPro"/>
</dbReference>
<dbReference type="PANTHER" id="PTHR28159:SF1">
    <property type="entry name" value="TRAFFICKING PROTEIN PARTICLE COMPLEX II-SPECIFIC SUBUNIT 65"/>
    <property type="match status" value="1"/>
</dbReference>
<evidence type="ECO:0000313" key="4">
    <source>
        <dbReference type="Proteomes" id="UP001283341"/>
    </source>
</evidence>
<dbReference type="GO" id="GO:0005802">
    <property type="term" value="C:trans-Golgi network"/>
    <property type="evidence" value="ECO:0007669"/>
    <property type="project" value="TreeGrafter"/>
</dbReference>
<evidence type="ECO:0000256" key="1">
    <source>
        <dbReference type="SAM" id="MobiDB-lite"/>
    </source>
</evidence>
<name>A0AAE0MFV8_9PEZI</name>
<comment type="caution">
    <text evidence="3">The sequence shown here is derived from an EMBL/GenBank/DDBJ whole genome shotgun (WGS) entry which is preliminary data.</text>
</comment>
<feature type="region of interest" description="Disordered" evidence="1">
    <location>
        <begin position="505"/>
        <end position="528"/>
    </location>
</feature>
<dbReference type="GO" id="GO:1990071">
    <property type="term" value="C:TRAPPII protein complex"/>
    <property type="evidence" value="ECO:0007669"/>
    <property type="project" value="InterPro"/>
</dbReference>
<evidence type="ECO:0000259" key="2">
    <source>
        <dbReference type="Pfam" id="PF12735"/>
    </source>
</evidence>
<reference evidence="3" key="2">
    <citation type="submission" date="2023-06" db="EMBL/GenBank/DDBJ databases">
        <authorList>
            <consortium name="Lawrence Berkeley National Laboratory"/>
            <person name="Haridas S."/>
            <person name="Hensen N."/>
            <person name="Bonometti L."/>
            <person name="Westerberg I."/>
            <person name="Brannstrom I.O."/>
            <person name="Guillou S."/>
            <person name="Cros-Aarteil S."/>
            <person name="Calhoun S."/>
            <person name="Kuo A."/>
            <person name="Mondo S."/>
            <person name="Pangilinan J."/>
            <person name="Riley R."/>
            <person name="Labutti K."/>
            <person name="Andreopoulos B."/>
            <person name="Lipzen A."/>
            <person name="Chen C."/>
            <person name="Yanf M."/>
            <person name="Daum C."/>
            <person name="Ng V."/>
            <person name="Clum A."/>
            <person name="Steindorff A."/>
            <person name="Ohm R."/>
            <person name="Martin F."/>
            <person name="Silar P."/>
            <person name="Natvig D."/>
            <person name="Lalanne C."/>
            <person name="Gautier V."/>
            <person name="Ament-Velasquez S.L."/>
            <person name="Kruys A."/>
            <person name="Hutchinson M.I."/>
            <person name="Powell A.J."/>
            <person name="Barry K."/>
            <person name="Miller A.N."/>
            <person name="Grigoriev I.V."/>
            <person name="Debuchy R."/>
            <person name="Gladieux P."/>
            <person name="Thoren M.H."/>
            <person name="Johannesson H."/>
        </authorList>
    </citation>
    <scope>NUCLEOTIDE SEQUENCE</scope>
    <source>
        <strain evidence="3">CBS 118394</strain>
    </source>
</reference>
<feature type="domain" description="Trafficking protein particle complex II-specific subunit 65 IgD3" evidence="2">
    <location>
        <begin position="423"/>
        <end position="613"/>
    </location>
</feature>
<proteinExistence type="predicted"/>
<dbReference type="Proteomes" id="UP001283341">
    <property type="component" value="Unassembled WGS sequence"/>
</dbReference>